<sequence>MIYEECISPRVVLNWHKAGKGWPQPHESTGPCRDVTRVSPTRAEAICCNLQFFEFIHLEAILHILSKKTRVSSINFFSNGFPLQVEDEKEPLKPGKDESGILIPKAKGRPHKGSFIARQLDLLLAVALHLFQHI</sequence>
<protein>
    <submittedName>
        <fullName evidence="1">Uncharacterized protein</fullName>
    </submittedName>
</protein>
<comment type="caution">
    <text evidence="1">The sequence shown here is derived from an EMBL/GenBank/DDBJ whole genome shotgun (WGS) entry which is preliminary data.</text>
</comment>
<keyword evidence="2" id="KW-1185">Reference proteome</keyword>
<name>A0ABR2RGX7_9ROSI</name>
<evidence type="ECO:0000313" key="1">
    <source>
        <dbReference type="EMBL" id="KAK9012190.1"/>
    </source>
</evidence>
<accession>A0ABR2RGX7</accession>
<organism evidence="1 2">
    <name type="scientific">Hibiscus sabdariffa</name>
    <name type="common">roselle</name>
    <dbReference type="NCBI Taxonomy" id="183260"/>
    <lineage>
        <taxon>Eukaryota</taxon>
        <taxon>Viridiplantae</taxon>
        <taxon>Streptophyta</taxon>
        <taxon>Embryophyta</taxon>
        <taxon>Tracheophyta</taxon>
        <taxon>Spermatophyta</taxon>
        <taxon>Magnoliopsida</taxon>
        <taxon>eudicotyledons</taxon>
        <taxon>Gunneridae</taxon>
        <taxon>Pentapetalae</taxon>
        <taxon>rosids</taxon>
        <taxon>malvids</taxon>
        <taxon>Malvales</taxon>
        <taxon>Malvaceae</taxon>
        <taxon>Malvoideae</taxon>
        <taxon>Hibiscus</taxon>
    </lineage>
</organism>
<gene>
    <name evidence="1" type="ORF">V6N11_040257</name>
</gene>
<evidence type="ECO:0000313" key="2">
    <source>
        <dbReference type="Proteomes" id="UP001396334"/>
    </source>
</evidence>
<proteinExistence type="predicted"/>
<dbReference type="Proteomes" id="UP001396334">
    <property type="component" value="Unassembled WGS sequence"/>
</dbReference>
<reference evidence="1 2" key="1">
    <citation type="journal article" date="2024" name="G3 (Bethesda)">
        <title>Genome assembly of Hibiscus sabdariffa L. provides insights into metabolisms of medicinal natural products.</title>
        <authorList>
            <person name="Kim T."/>
        </authorList>
    </citation>
    <scope>NUCLEOTIDE SEQUENCE [LARGE SCALE GENOMIC DNA]</scope>
    <source>
        <strain evidence="1">TK-2024</strain>
        <tissue evidence="1">Old leaves</tissue>
    </source>
</reference>
<dbReference type="EMBL" id="JBBPBN010000022">
    <property type="protein sequence ID" value="KAK9012190.1"/>
    <property type="molecule type" value="Genomic_DNA"/>
</dbReference>